<sequence length="54" mass="6262">MTIRNKTTGQKAELARVLSNGRYLIQIGGYYSLNDKKNWKSESDEVTDILSYYE</sequence>
<dbReference type="RefSeq" id="WP_254153668.1">
    <property type="nucleotide sequence ID" value="NZ_JAHESD010000018.1"/>
</dbReference>
<dbReference type="EMBL" id="JAHESD010000018">
    <property type="protein sequence ID" value="MBT1703706.1"/>
    <property type="molecule type" value="Genomic_DNA"/>
</dbReference>
<protein>
    <submittedName>
        <fullName evidence="1">Uncharacterized protein</fullName>
    </submittedName>
</protein>
<proteinExistence type="predicted"/>
<evidence type="ECO:0000313" key="1">
    <source>
        <dbReference type="EMBL" id="MBT1703706.1"/>
    </source>
</evidence>
<organism evidence="1 2">
    <name type="scientific">Chryseosolibacter indicus</name>
    <dbReference type="NCBI Taxonomy" id="2782351"/>
    <lineage>
        <taxon>Bacteria</taxon>
        <taxon>Pseudomonadati</taxon>
        <taxon>Bacteroidota</taxon>
        <taxon>Cytophagia</taxon>
        <taxon>Cytophagales</taxon>
        <taxon>Chryseotaleaceae</taxon>
        <taxon>Chryseosolibacter</taxon>
    </lineage>
</organism>
<accession>A0ABS5VRC2</accession>
<gene>
    <name evidence="1" type="ORF">KK060_10470</name>
</gene>
<reference evidence="1 2" key="1">
    <citation type="submission" date="2021-05" db="EMBL/GenBank/DDBJ databases">
        <title>A Polyphasic approach of four new species of the genus Ohtaekwangia: Ohtaekwangia histidinii sp. nov., Ohtaekwangia cretensis sp. nov., Ohtaekwangia indiensis sp. nov., Ohtaekwangia reichenbachii sp. nov. from diverse environment.</title>
        <authorList>
            <person name="Octaviana S."/>
        </authorList>
    </citation>
    <scope>NUCLEOTIDE SEQUENCE [LARGE SCALE GENOMIC DNA]</scope>
    <source>
        <strain evidence="1 2">PWU20</strain>
    </source>
</reference>
<comment type="caution">
    <text evidence="1">The sequence shown here is derived from an EMBL/GenBank/DDBJ whole genome shotgun (WGS) entry which is preliminary data.</text>
</comment>
<evidence type="ECO:0000313" key="2">
    <source>
        <dbReference type="Proteomes" id="UP000772618"/>
    </source>
</evidence>
<name>A0ABS5VRC2_9BACT</name>
<keyword evidence="2" id="KW-1185">Reference proteome</keyword>
<dbReference type="Proteomes" id="UP000772618">
    <property type="component" value="Unassembled WGS sequence"/>
</dbReference>